<reference evidence="3" key="1">
    <citation type="journal article" date="2014" name="Int. J. Syst. Evol. Microbiol.">
        <title>Complete genome sequence of Corynebacterium casei LMG S-19264T (=DSM 44701T), isolated from a smear-ripened cheese.</title>
        <authorList>
            <consortium name="US DOE Joint Genome Institute (JGI-PGF)"/>
            <person name="Walter F."/>
            <person name="Albersmeier A."/>
            <person name="Kalinowski J."/>
            <person name="Ruckert C."/>
        </authorList>
    </citation>
    <scope>NUCLEOTIDE SEQUENCE</scope>
    <source>
        <strain evidence="3">CGMCC 1.15179</strain>
    </source>
</reference>
<comment type="caution">
    <text evidence="3">The sequence shown here is derived from an EMBL/GenBank/DDBJ whole genome shotgun (WGS) entry which is preliminary data.</text>
</comment>
<feature type="transmembrane region" description="Helical" evidence="2">
    <location>
        <begin position="7"/>
        <end position="27"/>
    </location>
</feature>
<gene>
    <name evidence="3" type="ORF">GCM10011571_04520</name>
</gene>
<feature type="compositionally biased region" description="Basic and acidic residues" evidence="1">
    <location>
        <begin position="127"/>
        <end position="139"/>
    </location>
</feature>
<dbReference type="Proteomes" id="UP000625210">
    <property type="component" value="Unassembled WGS sequence"/>
</dbReference>
<dbReference type="AlphaFoldDB" id="A0A8J2YD13"/>
<organism evidence="3 4">
    <name type="scientific">Marinithermofilum abyssi</name>
    <dbReference type="NCBI Taxonomy" id="1571185"/>
    <lineage>
        <taxon>Bacteria</taxon>
        <taxon>Bacillati</taxon>
        <taxon>Bacillota</taxon>
        <taxon>Bacilli</taxon>
        <taxon>Bacillales</taxon>
        <taxon>Thermoactinomycetaceae</taxon>
        <taxon>Marinithermofilum</taxon>
    </lineage>
</organism>
<evidence type="ECO:0000313" key="3">
    <source>
        <dbReference type="EMBL" id="GGE06479.1"/>
    </source>
</evidence>
<evidence type="ECO:0000256" key="2">
    <source>
        <dbReference type="SAM" id="Phobius"/>
    </source>
</evidence>
<keyword evidence="2" id="KW-0812">Transmembrane</keyword>
<dbReference type="EMBL" id="BMHQ01000002">
    <property type="protein sequence ID" value="GGE06479.1"/>
    <property type="molecule type" value="Genomic_DNA"/>
</dbReference>
<feature type="region of interest" description="Disordered" evidence="1">
    <location>
        <begin position="114"/>
        <end position="156"/>
    </location>
</feature>
<evidence type="ECO:0000313" key="4">
    <source>
        <dbReference type="Proteomes" id="UP000625210"/>
    </source>
</evidence>
<dbReference type="RefSeq" id="WP_188646316.1">
    <property type="nucleotide sequence ID" value="NZ_BMHQ01000002.1"/>
</dbReference>
<keyword evidence="2" id="KW-0472">Membrane</keyword>
<evidence type="ECO:0008006" key="5">
    <source>
        <dbReference type="Google" id="ProtNLM"/>
    </source>
</evidence>
<sequence length="156" mass="16287">MNRTAEFILGLIGGILGIGVGLFFIIAGLFGSAMETELGGNIEGVEFVFGIGIILLLLSLLSTVFSMPSMIQKNHMLSGIINLAVGALGFFLATILWIIPGILMIISGGLSMRSPKPEMAVTPSSAADKDSTEASHADSGEETAEEAEGKAEKQED</sequence>
<feature type="compositionally biased region" description="Basic and acidic residues" evidence="1">
    <location>
        <begin position="147"/>
        <end position="156"/>
    </location>
</feature>
<keyword evidence="2" id="KW-1133">Transmembrane helix</keyword>
<name>A0A8J2YD13_9BACL</name>
<feature type="transmembrane region" description="Helical" evidence="2">
    <location>
        <begin position="47"/>
        <end position="67"/>
    </location>
</feature>
<feature type="transmembrane region" description="Helical" evidence="2">
    <location>
        <begin position="79"/>
        <end position="106"/>
    </location>
</feature>
<proteinExistence type="predicted"/>
<accession>A0A8J2YD13</accession>
<protein>
    <recommendedName>
        <fullName evidence="5">DUF4064 domain-containing protein</fullName>
    </recommendedName>
</protein>
<reference evidence="3" key="2">
    <citation type="submission" date="2020-09" db="EMBL/GenBank/DDBJ databases">
        <authorList>
            <person name="Sun Q."/>
            <person name="Zhou Y."/>
        </authorList>
    </citation>
    <scope>NUCLEOTIDE SEQUENCE</scope>
    <source>
        <strain evidence="3">CGMCC 1.15179</strain>
    </source>
</reference>
<keyword evidence="4" id="KW-1185">Reference proteome</keyword>
<evidence type="ECO:0000256" key="1">
    <source>
        <dbReference type="SAM" id="MobiDB-lite"/>
    </source>
</evidence>